<sequence length="267" mass="27917">MEPQTVQAGAKDGSPPSQGVASQEGPDGGAIGDVAKTTASLVCFDVVGGPGGSPRRLFAPRALLVSHLPVLAGLLDADPAVELLTVDEQPAAITRLLWLAETLHVNSPTGAAANDALIAPVDLTMTLPVAVRMGACAVVAAIVGRVRRAPTLEGVVAVDRWVDDGSGGSGGASFDWSSEAGTLLGTSMLRCSWDDPKMEYTKFRKSGTMRYHHDLRGGSGGSNIARKHLHTFDWSVLDGVPMRRRTLTALLKTAWMEGVCGLMHGTL</sequence>
<organism evidence="2 3">
    <name type="scientific">Porphyra umbilicalis</name>
    <name type="common">Purple laver</name>
    <name type="synonym">Red alga</name>
    <dbReference type="NCBI Taxonomy" id="2786"/>
    <lineage>
        <taxon>Eukaryota</taxon>
        <taxon>Rhodophyta</taxon>
        <taxon>Bangiophyceae</taxon>
        <taxon>Bangiales</taxon>
        <taxon>Bangiaceae</taxon>
        <taxon>Porphyra</taxon>
    </lineage>
</organism>
<accession>A0A1X6P1A7</accession>
<protein>
    <submittedName>
        <fullName evidence="2">Uncharacterized protein</fullName>
    </submittedName>
</protein>
<proteinExistence type="predicted"/>
<keyword evidence="3" id="KW-1185">Reference proteome</keyword>
<evidence type="ECO:0000313" key="2">
    <source>
        <dbReference type="EMBL" id="OSX74607.1"/>
    </source>
</evidence>
<reference evidence="2 3" key="1">
    <citation type="submission" date="2017-03" db="EMBL/GenBank/DDBJ databases">
        <title>WGS assembly of Porphyra umbilicalis.</title>
        <authorList>
            <person name="Brawley S.H."/>
            <person name="Blouin N.A."/>
            <person name="Ficko-Blean E."/>
            <person name="Wheeler G.L."/>
            <person name="Lohr M."/>
            <person name="Goodson H.V."/>
            <person name="Jenkins J.W."/>
            <person name="Blaby-Haas C.E."/>
            <person name="Helliwell K.E."/>
            <person name="Chan C."/>
            <person name="Marriage T."/>
            <person name="Bhattacharya D."/>
            <person name="Klein A.S."/>
            <person name="Badis Y."/>
            <person name="Brodie J."/>
            <person name="Cao Y."/>
            <person name="Collen J."/>
            <person name="Dittami S.M."/>
            <person name="Gachon C.M."/>
            <person name="Green B.R."/>
            <person name="Karpowicz S."/>
            <person name="Kim J.W."/>
            <person name="Kudahl U."/>
            <person name="Lin S."/>
            <person name="Michel G."/>
            <person name="Mittag M."/>
            <person name="Olson B.J."/>
            <person name="Pangilinan J."/>
            <person name="Peng Y."/>
            <person name="Qiu H."/>
            <person name="Shu S."/>
            <person name="Singer J.T."/>
            <person name="Smith A.G."/>
            <person name="Sprecher B.N."/>
            <person name="Wagner V."/>
            <person name="Wang W."/>
            <person name="Wang Z.-Y."/>
            <person name="Yan J."/>
            <person name="Yarish C."/>
            <person name="Zoeuner-Riek S."/>
            <person name="Zhuang Y."/>
            <person name="Zou Y."/>
            <person name="Lindquist E.A."/>
            <person name="Grimwood J."/>
            <person name="Barry K."/>
            <person name="Rokhsar D.S."/>
            <person name="Schmutz J."/>
            <person name="Stiller J.W."/>
            <person name="Grossman A.R."/>
            <person name="Prochnik S.E."/>
        </authorList>
    </citation>
    <scope>NUCLEOTIDE SEQUENCE [LARGE SCALE GENOMIC DNA]</scope>
    <source>
        <strain evidence="2">4086291</strain>
    </source>
</reference>
<evidence type="ECO:0000313" key="3">
    <source>
        <dbReference type="Proteomes" id="UP000218209"/>
    </source>
</evidence>
<gene>
    <name evidence="2" type="ORF">BU14_0280s0023</name>
</gene>
<dbReference type="Proteomes" id="UP000218209">
    <property type="component" value="Unassembled WGS sequence"/>
</dbReference>
<evidence type="ECO:0000256" key="1">
    <source>
        <dbReference type="SAM" id="MobiDB-lite"/>
    </source>
</evidence>
<name>A0A1X6P1A7_PORUM</name>
<feature type="region of interest" description="Disordered" evidence="1">
    <location>
        <begin position="1"/>
        <end position="31"/>
    </location>
</feature>
<dbReference type="EMBL" id="KV918940">
    <property type="protein sequence ID" value="OSX74607.1"/>
    <property type="molecule type" value="Genomic_DNA"/>
</dbReference>
<dbReference type="AlphaFoldDB" id="A0A1X6P1A7"/>